<comment type="caution">
    <text evidence="1">The sequence shown here is derived from an EMBL/GenBank/DDBJ whole genome shotgun (WGS) entry which is preliminary data.</text>
</comment>
<dbReference type="EMBL" id="RQVR01000010">
    <property type="protein sequence ID" value="RRJ90730.1"/>
    <property type="molecule type" value="Genomic_DNA"/>
</dbReference>
<evidence type="ECO:0000313" key="2">
    <source>
        <dbReference type="Proteomes" id="UP000271937"/>
    </source>
</evidence>
<reference evidence="1 2" key="1">
    <citation type="submission" date="2018-11" db="EMBL/GenBank/DDBJ databases">
        <title>Flavobacterium sp. nov., YIM 102600 draft genome.</title>
        <authorList>
            <person name="Li G."/>
            <person name="Jiang Y."/>
        </authorList>
    </citation>
    <scope>NUCLEOTIDE SEQUENCE [LARGE SCALE GENOMIC DNA]</scope>
    <source>
        <strain evidence="1 2">YIM 102600</strain>
    </source>
</reference>
<organism evidence="1 2">
    <name type="scientific">Flavobacterium macacae</name>
    <dbReference type="NCBI Taxonomy" id="2488993"/>
    <lineage>
        <taxon>Bacteria</taxon>
        <taxon>Pseudomonadati</taxon>
        <taxon>Bacteroidota</taxon>
        <taxon>Flavobacteriia</taxon>
        <taxon>Flavobacteriales</taxon>
        <taxon>Flavobacteriaceae</taxon>
        <taxon>Flavobacterium</taxon>
    </lineage>
</organism>
<name>A0A3P3W6Z7_9FLAO</name>
<dbReference type="OrthoDB" id="9816185at2"/>
<proteinExistence type="predicted"/>
<evidence type="ECO:0000313" key="1">
    <source>
        <dbReference type="EMBL" id="RRJ90730.1"/>
    </source>
</evidence>
<dbReference type="RefSeq" id="WP_125012877.1">
    <property type="nucleotide sequence ID" value="NZ_RQVR01000010.1"/>
</dbReference>
<dbReference type="AlphaFoldDB" id="A0A3P3W6Z7"/>
<protein>
    <submittedName>
        <fullName evidence="1">Uncharacterized protein</fullName>
    </submittedName>
</protein>
<gene>
    <name evidence="1" type="ORF">EG849_09645</name>
</gene>
<sequence>MIRSPHSAISLDKMALAFEKDISAEFTIKALLAAWPPDELKPVMTYLHDNLHGILTDRPAELEDHIGRLQPLIDQAKADYLAAGHAMLNPKTGAVITNPASIQTYLKNWVNKSIRAIFNYDNDNQSFISKDSGRLAYRHARHLKVDSCPYCNANFTFTIKNKRMKCRPQFDHFLNKGRHPYLALSFFNLIPSCALCNSGALKGSKPFSITTHVHPFLNDMEGLYNFRADVDAVDFLVNGDDFTLVLKPCKGISSAQYKKAQQNIKAFGLDDRYSYHKDIASDVIKKAYFYNKSTVEALFTSFQIGNENIFKSESEIKELILGNYMHPDNFHKRILSKLTKDIAEEFGLTI</sequence>
<keyword evidence="2" id="KW-1185">Reference proteome</keyword>
<dbReference type="Proteomes" id="UP000271937">
    <property type="component" value="Unassembled WGS sequence"/>
</dbReference>
<accession>A0A3P3W6Z7</accession>